<organism evidence="8 9">
    <name type="scientific">Pedobacter westerhofensis</name>
    <dbReference type="NCBI Taxonomy" id="425512"/>
    <lineage>
        <taxon>Bacteria</taxon>
        <taxon>Pseudomonadati</taxon>
        <taxon>Bacteroidota</taxon>
        <taxon>Sphingobacteriia</taxon>
        <taxon>Sphingobacteriales</taxon>
        <taxon>Sphingobacteriaceae</taxon>
        <taxon>Pedobacter</taxon>
    </lineage>
</organism>
<evidence type="ECO:0000256" key="2">
    <source>
        <dbReference type="ARBA" id="ARBA00023110"/>
    </source>
</evidence>
<name>A0A521E4X5_9SPHI</name>
<dbReference type="PANTHER" id="PTHR10516:SF443">
    <property type="entry name" value="FK506-BINDING PROTEIN 59-RELATED"/>
    <property type="match status" value="1"/>
</dbReference>
<sequence>MNKIKYLFLLVGVAGCFAACSKKDNFDADAQFRADTTAIRKFITENNIPALKDKSGVFYQVIAPGTGSVTYTASTSITADYEGRLLSGSVFDSSKGTPITFALGGVITGWQIGIPYIQNGGKIRMIIPSGYAYGNSSVGSIPANSVLDFTVTLSAVK</sequence>
<dbReference type="OrthoDB" id="669809at2"/>
<dbReference type="EC" id="5.2.1.8" evidence="5"/>
<dbReference type="PANTHER" id="PTHR10516">
    <property type="entry name" value="PEPTIDYL-PROLYL CIS-TRANS ISOMERASE"/>
    <property type="match status" value="1"/>
</dbReference>
<dbReference type="InterPro" id="IPR046357">
    <property type="entry name" value="PPIase_dom_sf"/>
</dbReference>
<reference evidence="8 9" key="1">
    <citation type="submission" date="2017-05" db="EMBL/GenBank/DDBJ databases">
        <authorList>
            <person name="Varghese N."/>
            <person name="Submissions S."/>
        </authorList>
    </citation>
    <scope>NUCLEOTIDE SEQUENCE [LARGE SCALE GENOMIC DNA]</scope>
    <source>
        <strain evidence="8 9">DSM 19036</strain>
    </source>
</reference>
<dbReference type="GO" id="GO:0003755">
    <property type="term" value="F:peptidyl-prolyl cis-trans isomerase activity"/>
    <property type="evidence" value="ECO:0007669"/>
    <property type="project" value="UniProtKB-UniRule"/>
</dbReference>
<protein>
    <recommendedName>
        <fullName evidence="5">Peptidyl-prolyl cis-trans isomerase</fullName>
        <ecNumber evidence="5">5.2.1.8</ecNumber>
    </recommendedName>
</protein>
<dbReference type="RefSeq" id="WP_142528879.1">
    <property type="nucleotide sequence ID" value="NZ_CBCSJO010000007.1"/>
</dbReference>
<dbReference type="EMBL" id="FXTN01000007">
    <property type="protein sequence ID" value="SMO78996.1"/>
    <property type="molecule type" value="Genomic_DNA"/>
</dbReference>
<evidence type="ECO:0000256" key="1">
    <source>
        <dbReference type="ARBA" id="ARBA00000971"/>
    </source>
</evidence>
<comment type="catalytic activity">
    <reaction evidence="1 4 5">
        <text>[protein]-peptidylproline (omega=180) = [protein]-peptidylproline (omega=0)</text>
        <dbReference type="Rhea" id="RHEA:16237"/>
        <dbReference type="Rhea" id="RHEA-COMP:10747"/>
        <dbReference type="Rhea" id="RHEA-COMP:10748"/>
        <dbReference type="ChEBI" id="CHEBI:83833"/>
        <dbReference type="ChEBI" id="CHEBI:83834"/>
        <dbReference type="EC" id="5.2.1.8"/>
    </reaction>
</comment>
<keyword evidence="3 4" id="KW-0413">Isomerase</keyword>
<dbReference type="Pfam" id="PF00254">
    <property type="entry name" value="FKBP_C"/>
    <property type="match status" value="1"/>
</dbReference>
<keyword evidence="9" id="KW-1185">Reference proteome</keyword>
<evidence type="ECO:0000256" key="3">
    <source>
        <dbReference type="ARBA" id="ARBA00023235"/>
    </source>
</evidence>
<accession>A0A521E4X5</accession>
<evidence type="ECO:0000256" key="4">
    <source>
        <dbReference type="PROSITE-ProRule" id="PRU00277"/>
    </source>
</evidence>
<evidence type="ECO:0000256" key="6">
    <source>
        <dbReference type="SAM" id="SignalP"/>
    </source>
</evidence>
<dbReference type="PROSITE" id="PS50059">
    <property type="entry name" value="FKBP_PPIASE"/>
    <property type="match status" value="1"/>
</dbReference>
<evidence type="ECO:0000313" key="9">
    <source>
        <dbReference type="Proteomes" id="UP000320300"/>
    </source>
</evidence>
<feature type="signal peptide" evidence="6">
    <location>
        <begin position="1"/>
        <end position="18"/>
    </location>
</feature>
<comment type="similarity">
    <text evidence="5">Belongs to the FKBP-type PPIase family.</text>
</comment>
<dbReference type="InterPro" id="IPR050689">
    <property type="entry name" value="FKBP-type_PPIase"/>
</dbReference>
<evidence type="ECO:0000256" key="5">
    <source>
        <dbReference type="RuleBase" id="RU003915"/>
    </source>
</evidence>
<feature type="domain" description="PPIase FKBP-type" evidence="7">
    <location>
        <begin position="74"/>
        <end position="157"/>
    </location>
</feature>
<gene>
    <name evidence="8" type="ORF">SAMN06265348_10735</name>
</gene>
<dbReference type="Gene3D" id="3.10.50.40">
    <property type="match status" value="1"/>
</dbReference>
<feature type="chain" id="PRO_5022228265" description="Peptidyl-prolyl cis-trans isomerase" evidence="6">
    <location>
        <begin position="19"/>
        <end position="157"/>
    </location>
</feature>
<evidence type="ECO:0000259" key="7">
    <source>
        <dbReference type="PROSITE" id="PS50059"/>
    </source>
</evidence>
<proteinExistence type="inferred from homology"/>
<keyword evidence="6" id="KW-0732">Signal</keyword>
<dbReference type="AlphaFoldDB" id="A0A521E4X5"/>
<dbReference type="Proteomes" id="UP000320300">
    <property type="component" value="Unassembled WGS sequence"/>
</dbReference>
<evidence type="ECO:0000313" key="8">
    <source>
        <dbReference type="EMBL" id="SMO78996.1"/>
    </source>
</evidence>
<dbReference type="InterPro" id="IPR001179">
    <property type="entry name" value="PPIase_FKBP_dom"/>
</dbReference>
<dbReference type="SUPFAM" id="SSF54534">
    <property type="entry name" value="FKBP-like"/>
    <property type="match status" value="1"/>
</dbReference>
<dbReference type="PROSITE" id="PS51257">
    <property type="entry name" value="PROKAR_LIPOPROTEIN"/>
    <property type="match status" value="1"/>
</dbReference>
<keyword evidence="2 4" id="KW-0697">Rotamase</keyword>